<feature type="domain" description="DUF403" evidence="1">
    <location>
        <begin position="1"/>
        <end position="308"/>
    </location>
</feature>
<dbReference type="PANTHER" id="PTHR34595">
    <property type="entry name" value="BLR5612 PROTEIN"/>
    <property type="match status" value="1"/>
</dbReference>
<gene>
    <name evidence="2" type="ORF">FYC62_14240</name>
</gene>
<dbReference type="InterPro" id="IPR051680">
    <property type="entry name" value="ATP-dep_Glu-Cys_Ligase-2"/>
</dbReference>
<reference evidence="2 3" key="1">
    <citation type="submission" date="2019-08" db="EMBL/GenBank/DDBJ databases">
        <title>Pedobacter sp. nov., isolated from Han river, South Korea.</title>
        <authorList>
            <person name="Lee D.-H."/>
            <person name="Kim Y.-S."/>
            <person name="Hwang E.-M."/>
            <person name="Le Tran T.C."/>
            <person name="Cha C.-J."/>
        </authorList>
    </citation>
    <scope>NUCLEOTIDE SEQUENCE [LARGE SCALE GENOMIC DNA]</scope>
    <source>
        <strain evidence="2 3">CJ43</strain>
    </source>
</reference>
<organism evidence="2 3">
    <name type="scientific">Pedobacter aquae</name>
    <dbReference type="NCBI Taxonomy" id="2605747"/>
    <lineage>
        <taxon>Bacteria</taxon>
        <taxon>Pseudomonadati</taxon>
        <taxon>Bacteroidota</taxon>
        <taxon>Sphingobacteriia</taxon>
        <taxon>Sphingobacteriales</taxon>
        <taxon>Sphingobacteriaceae</taxon>
        <taxon>Pedobacter</taxon>
    </lineage>
</organism>
<dbReference type="KEGG" id="pej:FYC62_14240"/>
<dbReference type="AlphaFoldDB" id="A0A5C0VN16"/>
<dbReference type="PANTHER" id="PTHR34595:SF7">
    <property type="entry name" value="SLL1039 PROTEIN"/>
    <property type="match status" value="1"/>
</dbReference>
<proteinExistence type="predicted"/>
<dbReference type="Pfam" id="PF04168">
    <property type="entry name" value="Alpha-E"/>
    <property type="match status" value="1"/>
</dbReference>
<evidence type="ECO:0000313" key="3">
    <source>
        <dbReference type="Proteomes" id="UP000323653"/>
    </source>
</evidence>
<sequence length="311" mass="36591">MLSRVADSLYWMSRYMERSDGILRMLRINYAYSQDGSSDFSWRPVLKIFSNLDDDTIETLKYNGRDVLKYMVTDKNNHNSVINIVSKARENARSVQDNVTKELWQCLNDYYHMMREDKLAAALCFDDPISVLDNLIKQGMYYYGSTEITMPRGEGYYFMNMGKFLERAIQSVDILDVKFRELEYSLDEATDPTYWKYLLLSISGYEIFLKSYRSSLESRNIIHQIVWNENFPRSIIYTTKRLKQSFETIKGDKNKESYKTMSYMIGKLGCSLEYSDLKDLEAMGLKEYLKKIKGELFAIGDALSHYYFAFN</sequence>
<protein>
    <submittedName>
        <fullName evidence="2">Alpha-E domain-containing protein</fullName>
    </submittedName>
</protein>
<evidence type="ECO:0000313" key="2">
    <source>
        <dbReference type="EMBL" id="QEK52690.1"/>
    </source>
</evidence>
<evidence type="ECO:0000259" key="1">
    <source>
        <dbReference type="Pfam" id="PF04168"/>
    </source>
</evidence>
<dbReference type="InterPro" id="IPR007296">
    <property type="entry name" value="DUF403"/>
</dbReference>
<accession>A0A5C0VN16</accession>
<dbReference type="EMBL" id="CP043329">
    <property type="protein sequence ID" value="QEK52690.1"/>
    <property type="molecule type" value="Genomic_DNA"/>
</dbReference>
<dbReference type="Proteomes" id="UP000323653">
    <property type="component" value="Chromosome"/>
</dbReference>
<keyword evidence="3" id="KW-1185">Reference proteome</keyword>
<name>A0A5C0VN16_9SPHI</name>
<dbReference type="RefSeq" id="WP_039453918.1">
    <property type="nucleotide sequence ID" value="NZ_CP043329.1"/>
</dbReference>